<name>A0A4Y9EK04_9SPHN</name>
<dbReference type="Pfam" id="PF12200">
    <property type="entry name" value="DUF3597"/>
    <property type="match status" value="1"/>
</dbReference>
<dbReference type="SUPFAM" id="SSF158634">
    <property type="entry name" value="RPA2825-like"/>
    <property type="match status" value="1"/>
</dbReference>
<keyword evidence="3" id="KW-1185">Reference proteome</keyword>
<gene>
    <name evidence="2" type="ORF">EUV02_12325</name>
</gene>
<reference evidence="2 3" key="1">
    <citation type="submission" date="2019-02" db="EMBL/GenBank/DDBJ databases">
        <title>Polymorphobacter sp. isolated from the lake at the Tibet of China.</title>
        <authorList>
            <person name="Li A."/>
        </authorList>
    </citation>
    <scope>NUCLEOTIDE SEQUENCE [LARGE SCALE GENOMIC DNA]</scope>
    <source>
        <strain evidence="2 3">DJ1R-1</strain>
    </source>
</reference>
<protein>
    <submittedName>
        <fullName evidence="2">DUF3597 domain-containing protein</fullName>
    </submittedName>
</protein>
<sequence>MSIFTAIKEKIFGKAPAAPAAPAAAAPAAAAAAAPAAPAAPKVALEVVLTDMASKAGQKLNWDSSIVDLMKLVGIDSSLANRKSLAVELGYTGDTNDSASMNIWLHKATMDRLRAAL</sequence>
<evidence type="ECO:0000313" key="2">
    <source>
        <dbReference type="EMBL" id="TFU01094.1"/>
    </source>
</evidence>
<dbReference type="Proteomes" id="UP000297737">
    <property type="component" value="Unassembled WGS sequence"/>
</dbReference>
<organism evidence="2 3">
    <name type="scientific">Glacieibacterium arshaanense</name>
    <dbReference type="NCBI Taxonomy" id="2511025"/>
    <lineage>
        <taxon>Bacteria</taxon>
        <taxon>Pseudomonadati</taxon>
        <taxon>Pseudomonadota</taxon>
        <taxon>Alphaproteobacteria</taxon>
        <taxon>Sphingomonadales</taxon>
        <taxon>Sphingosinicellaceae</taxon>
        <taxon>Glacieibacterium</taxon>
    </lineage>
</organism>
<dbReference type="EMBL" id="SIHO01000003">
    <property type="protein sequence ID" value="TFU01094.1"/>
    <property type="molecule type" value="Genomic_DNA"/>
</dbReference>
<dbReference type="RefSeq" id="WP_135246598.1">
    <property type="nucleotide sequence ID" value="NZ_SIHO01000003.1"/>
</dbReference>
<feature type="domain" description="DUF3597" evidence="1">
    <location>
        <begin position="3"/>
        <end position="114"/>
    </location>
</feature>
<dbReference type="OrthoDB" id="9812045at2"/>
<evidence type="ECO:0000313" key="3">
    <source>
        <dbReference type="Proteomes" id="UP000297737"/>
    </source>
</evidence>
<comment type="caution">
    <text evidence="2">The sequence shown here is derived from an EMBL/GenBank/DDBJ whole genome shotgun (WGS) entry which is preliminary data.</text>
</comment>
<proteinExistence type="predicted"/>
<accession>A0A4Y9EK04</accession>
<dbReference type="AlphaFoldDB" id="A0A4Y9EK04"/>
<dbReference type="InterPro" id="IPR022016">
    <property type="entry name" value="DUF3597"/>
</dbReference>
<evidence type="ECO:0000259" key="1">
    <source>
        <dbReference type="Pfam" id="PF12200"/>
    </source>
</evidence>